<reference evidence="2 3" key="1">
    <citation type="journal article" date="2015" name="Genome Biol. Evol.">
        <title>Comparative Genomics of a Bacterivorous Green Alga Reveals Evolutionary Causalities and Consequences of Phago-Mixotrophic Mode of Nutrition.</title>
        <authorList>
            <person name="Burns J.A."/>
            <person name="Paasch A."/>
            <person name="Narechania A."/>
            <person name="Kim E."/>
        </authorList>
    </citation>
    <scope>NUCLEOTIDE SEQUENCE [LARGE SCALE GENOMIC DNA]</scope>
    <source>
        <strain evidence="2 3">PLY_AMNH</strain>
    </source>
</reference>
<evidence type="ECO:0000256" key="1">
    <source>
        <dbReference type="SAM" id="MobiDB-lite"/>
    </source>
</evidence>
<feature type="region of interest" description="Disordered" evidence="1">
    <location>
        <begin position="400"/>
        <end position="656"/>
    </location>
</feature>
<name>A0AAE0GUV7_9CHLO</name>
<feature type="region of interest" description="Disordered" evidence="1">
    <location>
        <begin position="189"/>
        <end position="291"/>
    </location>
</feature>
<accession>A0AAE0GUV7</accession>
<protein>
    <submittedName>
        <fullName evidence="2">Uncharacterized protein</fullName>
    </submittedName>
</protein>
<feature type="compositionally biased region" description="Acidic residues" evidence="1">
    <location>
        <begin position="429"/>
        <end position="467"/>
    </location>
</feature>
<evidence type="ECO:0000313" key="2">
    <source>
        <dbReference type="EMBL" id="KAK3284789.1"/>
    </source>
</evidence>
<organism evidence="2 3">
    <name type="scientific">Cymbomonas tetramitiformis</name>
    <dbReference type="NCBI Taxonomy" id="36881"/>
    <lineage>
        <taxon>Eukaryota</taxon>
        <taxon>Viridiplantae</taxon>
        <taxon>Chlorophyta</taxon>
        <taxon>Pyramimonadophyceae</taxon>
        <taxon>Pyramimonadales</taxon>
        <taxon>Pyramimonadaceae</taxon>
        <taxon>Cymbomonas</taxon>
    </lineage>
</organism>
<feature type="region of interest" description="Disordered" evidence="1">
    <location>
        <begin position="332"/>
        <end position="388"/>
    </location>
</feature>
<proteinExistence type="predicted"/>
<feature type="compositionally biased region" description="Polar residues" evidence="1">
    <location>
        <begin position="538"/>
        <end position="547"/>
    </location>
</feature>
<feature type="compositionally biased region" description="Polar residues" evidence="1">
    <location>
        <begin position="265"/>
        <end position="274"/>
    </location>
</feature>
<feature type="compositionally biased region" description="Basic and acidic residues" evidence="1">
    <location>
        <begin position="468"/>
        <end position="485"/>
    </location>
</feature>
<feature type="compositionally biased region" description="Basic and acidic residues" evidence="1">
    <location>
        <begin position="332"/>
        <end position="344"/>
    </location>
</feature>
<keyword evidence="3" id="KW-1185">Reference proteome</keyword>
<dbReference type="Proteomes" id="UP001190700">
    <property type="component" value="Unassembled WGS sequence"/>
</dbReference>
<feature type="compositionally biased region" description="Basic and acidic residues" evidence="1">
    <location>
        <begin position="517"/>
        <end position="528"/>
    </location>
</feature>
<feature type="compositionally biased region" description="Polar residues" evidence="1">
    <location>
        <begin position="600"/>
        <end position="613"/>
    </location>
</feature>
<evidence type="ECO:0000313" key="3">
    <source>
        <dbReference type="Proteomes" id="UP001190700"/>
    </source>
</evidence>
<feature type="compositionally biased region" description="Polar residues" evidence="1">
    <location>
        <begin position="624"/>
        <end position="655"/>
    </location>
</feature>
<dbReference type="EMBL" id="LGRX02002145">
    <property type="protein sequence ID" value="KAK3284789.1"/>
    <property type="molecule type" value="Genomic_DNA"/>
</dbReference>
<feature type="compositionally biased region" description="Low complexity" evidence="1">
    <location>
        <begin position="576"/>
        <end position="589"/>
    </location>
</feature>
<dbReference type="AlphaFoldDB" id="A0AAE0GUV7"/>
<gene>
    <name evidence="2" type="ORF">CYMTET_7578</name>
</gene>
<comment type="caution">
    <text evidence="2">The sequence shown here is derived from an EMBL/GenBank/DDBJ whole genome shotgun (WGS) entry which is preliminary data.</text>
</comment>
<sequence>MGKNGTWVIAKKGSFRPQRALRDYTTSVLAVEEMKTAQLKAKEMRDQELKNLVQAGRSKNMKIQAKKLAARSALTMGNWNAAQGNFHTSQGNLRLTDTAQDSTGRDVLGEASLDMGETDAEKARRLRKRKYTFQLLRSDFDLRKDSFGEEVERGPRNGSFALHGGFEGNAPGPLGGIAAPLSAPELSENGGLAKGPLETLASRPAPLNATNATRTRSRKVRGIPTEGRATLGGTPENSSVYGGGATGGPAEDPSRVPVLSVSADAPSTATSLRTSPGLESDSVARKNDASSSLQPLLTMGKVQFAKKTFGRGDRNRTYARIVTNISVVQPHVPDRSEQLRRSEDIGGSEPSGHPPPEGTAEAKFNNSLGYPSEAAVKEGTASADGVESVDVFEEEDKKVVQEVSVSAYDAELLEISSTERDTPEGGVLDPEESTSDDSAESSEVSSEGEDKEEEEGSVSAEEGEESPEFPKEEDKNGDMVERGSTSDDIAESSQETQHQIVEEEPRSTVFSSGGIKEAGDVATERETSEDGAVLPAVTVQQRAQQSSGALATEEEEEGELEVVPRVDAKSTVLRFSSASSESAPTRSSALKSQKQESTHRLSQGATAISSTDEGNIADRHLGGASTSTSKPQVASANGMFTYNAKGNHQEQNTVGSGAKWKLAPQTSTDHIRFSFHRKHRKDISQTRTQAYEYIMKK</sequence>